<dbReference type="InterPro" id="IPR020904">
    <property type="entry name" value="Sc_DH/Rdtase_CS"/>
</dbReference>
<evidence type="ECO:0000256" key="1">
    <source>
        <dbReference type="ARBA" id="ARBA00006484"/>
    </source>
</evidence>
<feature type="domain" description="Ketoreductase" evidence="2">
    <location>
        <begin position="3"/>
        <end position="148"/>
    </location>
</feature>
<dbReference type="RefSeq" id="WP_378245847.1">
    <property type="nucleotide sequence ID" value="NZ_JBHRWK010000090.1"/>
</dbReference>
<proteinExistence type="inferred from homology"/>
<comment type="caution">
    <text evidence="3">The sequence shown here is derived from an EMBL/GenBank/DDBJ whole genome shotgun (WGS) entry which is preliminary data.</text>
</comment>
<reference evidence="4" key="1">
    <citation type="journal article" date="2019" name="Int. J. Syst. Evol. Microbiol.">
        <title>The Global Catalogue of Microorganisms (GCM) 10K type strain sequencing project: providing services to taxonomists for standard genome sequencing and annotation.</title>
        <authorList>
            <consortium name="The Broad Institute Genomics Platform"/>
            <consortium name="The Broad Institute Genome Sequencing Center for Infectious Disease"/>
            <person name="Wu L."/>
            <person name="Ma J."/>
        </authorList>
    </citation>
    <scope>NUCLEOTIDE SEQUENCE [LARGE SCALE GENOMIC DNA]</scope>
    <source>
        <strain evidence="4">CGMCC 4.7676</strain>
    </source>
</reference>
<dbReference type="InterPro" id="IPR002347">
    <property type="entry name" value="SDR_fam"/>
</dbReference>
<dbReference type="InterPro" id="IPR036291">
    <property type="entry name" value="NAD(P)-bd_dom_sf"/>
</dbReference>
<dbReference type="Gene3D" id="3.40.50.720">
    <property type="entry name" value="NAD(P)-binding Rossmann-like Domain"/>
    <property type="match status" value="1"/>
</dbReference>
<sequence length="230" mass="23521">MSRIVVVTGGTRGIGAAIAARFQAAGDKVHAPGRADCDVTDEAAVARYFDGLGPVDVLVNNAGISASAPLEKTSLEQWRTQLEVNATGAFLCTRAVLPSMRSRDTGRIVTVASTASQIGYRYTAGYTASKHAAVGLMRATAAEVAGTGVTANAVCPAFVRTDMTAASVARIQERTGRDEADAEAALAAASPLGRLLEPDEVAHAVTFFAATEAAAINGQTLVLDGGGIQS</sequence>
<dbReference type="PANTHER" id="PTHR42879:SF2">
    <property type="entry name" value="3-OXOACYL-[ACYL-CARRIER-PROTEIN] REDUCTASE FABG"/>
    <property type="match status" value="1"/>
</dbReference>
<dbReference type="Pfam" id="PF13561">
    <property type="entry name" value="adh_short_C2"/>
    <property type="match status" value="1"/>
</dbReference>
<gene>
    <name evidence="3" type="ORF">ACFOSH_38810</name>
</gene>
<protein>
    <submittedName>
        <fullName evidence="3">SDR family NAD(P)-dependent oxidoreductase</fullName>
        <ecNumber evidence="3">1.1.1.-</ecNumber>
    </submittedName>
</protein>
<dbReference type="EC" id="1.1.1.-" evidence="3"/>
<name>A0ABV7PCA8_9PSEU</name>
<dbReference type="GO" id="GO:0016491">
    <property type="term" value="F:oxidoreductase activity"/>
    <property type="evidence" value="ECO:0007669"/>
    <property type="project" value="UniProtKB-KW"/>
</dbReference>
<dbReference type="CDD" id="cd05233">
    <property type="entry name" value="SDR_c"/>
    <property type="match status" value="1"/>
</dbReference>
<dbReference type="PANTHER" id="PTHR42879">
    <property type="entry name" value="3-OXOACYL-(ACYL-CARRIER-PROTEIN) REDUCTASE"/>
    <property type="match status" value="1"/>
</dbReference>
<comment type="similarity">
    <text evidence="1">Belongs to the short-chain dehydrogenases/reductases (SDR) family.</text>
</comment>
<keyword evidence="3" id="KW-0560">Oxidoreductase</keyword>
<dbReference type="PROSITE" id="PS00061">
    <property type="entry name" value="ADH_SHORT"/>
    <property type="match status" value="1"/>
</dbReference>
<dbReference type="Proteomes" id="UP001595645">
    <property type="component" value="Unassembled WGS sequence"/>
</dbReference>
<dbReference type="SUPFAM" id="SSF51735">
    <property type="entry name" value="NAD(P)-binding Rossmann-fold domains"/>
    <property type="match status" value="1"/>
</dbReference>
<dbReference type="InterPro" id="IPR050259">
    <property type="entry name" value="SDR"/>
</dbReference>
<dbReference type="SMART" id="SM00822">
    <property type="entry name" value="PKS_KR"/>
    <property type="match status" value="1"/>
</dbReference>
<dbReference type="EMBL" id="JBHRWK010000090">
    <property type="protein sequence ID" value="MFC3455422.1"/>
    <property type="molecule type" value="Genomic_DNA"/>
</dbReference>
<dbReference type="InterPro" id="IPR057326">
    <property type="entry name" value="KR_dom"/>
</dbReference>
<keyword evidence="4" id="KW-1185">Reference proteome</keyword>
<dbReference type="PRINTS" id="PR00080">
    <property type="entry name" value="SDRFAMILY"/>
</dbReference>
<evidence type="ECO:0000259" key="2">
    <source>
        <dbReference type="SMART" id="SM00822"/>
    </source>
</evidence>
<evidence type="ECO:0000313" key="3">
    <source>
        <dbReference type="EMBL" id="MFC3455422.1"/>
    </source>
</evidence>
<organism evidence="3 4">
    <name type="scientific">Amycolatopsis speibonae</name>
    <dbReference type="NCBI Taxonomy" id="1450224"/>
    <lineage>
        <taxon>Bacteria</taxon>
        <taxon>Bacillati</taxon>
        <taxon>Actinomycetota</taxon>
        <taxon>Actinomycetes</taxon>
        <taxon>Pseudonocardiales</taxon>
        <taxon>Pseudonocardiaceae</taxon>
        <taxon>Amycolatopsis</taxon>
    </lineage>
</organism>
<accession>A0ABV7PCA8</accession>
<dbReference type="PRINTS" id="PR00081">
    <property type="entry name" value="GDHRDH"/>
</dbReference>
<evidence type="ECO:0000313" key="4">
    <source>
        <dbReference type="Proteomes" id="UP001595645"/>
    </source>
</evidence>